<dbReference type="Proteomes" id="UP001312865">
    <property type="component" value="Unassembled WGS sequence"/>
</dbReference>
<keyword evidence="5" id="KW-0862">Zinc</keyword>
<dbReference type="PANTHER" id="PTHR43175:SF3">
    <property type="entry name" value="CARBON DISULFIDE HYDROLASE"/>
    <property type="match status" value="1"/>
</dbReference>
<protein>
    <recommendedName>
        <fullName evidence="3">carbonic anhydrase</fullName>
        <ecNumber evidence="3">4.2.1.1</ecNumber>
    </recommendedName>
</protein>
<accession>A0ABU8HGX4</accession>
<evidence type="ECO:0000256" key="2">
    <source>
        <dbReference type="ARBA" id="ARBA00006217"/>
    </source>
</evidence>
<dbReference type="Gene3D" id="3.40.1050.10">
    <property type="entry name" value="Carbonic anhydrase"/>
    <property type="match status" value="1"/>
</dbReference>
<name>A0ABU8HGX4_9BACI</name>
<evidence type="ECO:0000256" key="4">
    <source>
        <dbReference type="ARBA" id="ARBA00022723"/>
    </source>
</evidence>
<dbReference type="EC" id="4.2.1.1" evidence="3"/>
<proteinExistence type="inferred from homology"/>
<reference evidence="7 8" key="1">
    <citation type="journal article" date="2018" name="J. Microbiol.">
        <title>Bacillus spongiae sp. nov., isolated from sponge of Jeju Island.</title>
        <authorList>
            <person name="Lee G.E."/>
            <person name="Im W.T."/>
            <person name="Park J.S."/>
        </authorList>
    </citation>
    <scope>NUCLEOTIDE SEQUENCE [LARGE SCALE GENOMIC DNA]</scope>
    <source>
        <strain evidence="7 8">135PIL107-10</strain>
    </source>
</reference>
<comment type="catalytic activity">
    <reaction evidence="6">
        <text>hydrogencarbonate + H(+) = CO2 + H2O</text>
        <dbReference type="Rhea" id="RHEA:10748"/>
        <dbReference type="ChEBI" id="CHEBI:15377"/>
        <dbReference type="ChEBI" id="CHEBI:15378"/>
        <dbReference type="ChEBI" id="CHEBI:16526"/>
        <dbReference type="ChEBI" id="CHEBI:17544"/>
        <dbReference type="EC" id="4.2.1.1"/>
    </reaction>
</comment>
<comment type="caution">
    <text evidence="7">The sequence shown here is derived from an EMBL/GenBank/DDBJ whole genome shotgun (WGS) entry which is preliminary data.</text>
</comment>
<dbReference type="CDD" id="cd03379">
    <property type="entry name" value="beta_CA_cladeD"/>
    <property type="match status" value="1"/>
</dbReference>
<sequence length="190" mass="21251">MPLLQEILSFNKTFVEEKEYEPFKTSKFPDKKLVILTCMDARLLELVTKAMNVKNGDAKIVRNAGAVVDHPFGSIMRSLLVAVYELQADEIVVVGHYDCGMSSLDSHSMMKKMTERGIEAETFETLNYGGIDLHNWLKGFTSVEESVSHSTDMIRNHPLLPSSIPVHGLVIDPTTGKLDEVVNGYNHLDK</sequence>
<dbReference type="RefSeq" id="WP_336588080.1">
    <property type="nucleotide sequence ID" value="NZ_JBBAXC010000014.1"/>
</dbReference>
<evidence type="ECO:0000313" key="8">
    <source>
        <dbReference type="Proteomes" id="UP001312865"/>
    </source>
</evidence>
<dbReference type="EMBL" id="JBBAXC010000014">
    <property type="protein sequence ID" value="MEI5908634.1"/>
    <property type="molecule type" value="Genomic_DNA"/>
</dbReference>
<dbReference type="Pfam" id="PF00484">
    <property type="entry name" value="Pro_CA"/>
    <property type="match status" value="1"/>
</dbReference>
<keyword evidence="4" id="KW-0479">Metal-binding</keyword>
<dbReference type="InterPro" id="IPR036874">
    <property type="entry name" value="Carbonic_anhydrase_sf"/>
</dbReference>
<gene>
    <name evidence="7" type="ORF">WAK64_16420</name>
</gene>
<evidence type="ECO:0000313" key="7">
    <source>
        <dbReference type="EMBL" id="MEI5908634.1"/>
    </source>
</evidence>
<evidence type="ECO:0000256" key="6">
    <source>
        <dbReference type="ARBA" id="ARBA00048348"/>
    </source>
</evidence>
<keyword evidence="8" id="KW-1185">Reference proteome</keyword>
<evidence type="ECO:0000256" key="5">
    <source>
        <dbReference type="ARBA" id="ARBA00022833"/>
    </source>
</evidence>
<dbReference type="InterPro" id="IPR001765">
    <property type="entry name" value="Carbonic_anhydrase"/>
</dbReference>
<comment type="cofactor">
    <cofactor evidence="1">
        <name>Zn(2+)</name>
        <dbReference type="ChEBI" id="CHEBI:29105"/>
    </cofactor>
</comment>
<dbReference type="PANTHER" id="PTHR43175">
    <property type="entry name" value="CARBONIC ANHYDRASE"/>
    <property type="match status" value="1"/>
</dbReference>
<dbReference type="SMART" id="SM00947">
    <property type="entry name" value="Pro_CA"/>
    <property type="match status" value="1"/>
</dbReference>
<evidence type="ECO:0000256" key="1">
    <source>
        <dbReference type="ARBA" id="ARBA00001947"/>
    </source>
</evidence>
<evidence type="ECO:0000256" key="3">
    <source>
        <dbReference type="ARBA" id="ARBA00012925"/>
    </source>
</evidence>
<dbReference type="SUPFAM" id="SSF53056">
    <property type="entry name" value="beta-carbonic anhydrase, cab"/>
    <property type="match status" value="1"/>
</dbReference>
<organism evidence="7 8">
    <name type="scientific">Bacillus spongiae</name>
    <dbReference type="NCBI Taxonomy" id="2683610"/>
    <lineage>
        <taxon>Bacteria</taxon>
        <taxon>Bacillati</taxon>
        <taxon>Bacillota</taxon>
        <taxon>Bacilli</taxon>
        <taxon>Bacillales</taxon>
        <taxon>Bacillaceae</taxon>
        <taxon>Bacillus</taxon>
    </lineage>
</organism>
<comment type="similarity">
    <text evidence="2">Belongs to the beta-class carbonic anhydrase family.</text>
</comment>